<evidence type="ECO:0000313" key="2">
    <source>
        <dbReference type="EMBL" id="NMB91919.1"/>
    </source>
</evidence>
<dbReference type="EMBL" id="JAAZNV010000012">
    <property type="protein sequence ID" value="NMB91919.1"/>
    <property type="molecule type" value="Genomic_DNA"/>
</dbReference>
<feature type="transmembrane region" description="Helical" evidence="1">
    <location>
        <begin position="7"/>
        <end position="30"/>
    </location>
</feature>
<keyword evidence="1" id="KW-0812">Transmembrane</keyword>
<organism evidence="2 3">
    <name type="scientific">candidate division WWE3 bacterium</name>
    <dbReference type="NCBI Taxonomy" id="2053526"/>
    <lineage>
        <taxon>Bacteria</taxon>
        <taxon>Katanobacteria</taxon>
    </lineage>
</organism>
<name>A0A7X9E7G3_UNCKA</name>
<evidence type="ECO:0008006" key="4">
    <source>
        <dbReference type="Google" id="ProtNLM"/>
    </source>
</evidence>
<keyword evidence="1" id="KW-0472">Membrane</keyword>
<accession>A0A7X9E7G3</accession>
<dbReference type="Proteomes" id="UP000590542">
    <property type="component" value="Unassembled WGS sequence"/>
</dbReference>
<reference evidence="2 3" key="1">
    <citation type="journal article" date="2020" name="Biotechnol. Biofuels">
        <title>New insights from the biogas microbiome by comprehensive genome-resolved metagenomics of nearly 1600 species originating from multiple anaerobic digesters.</title>
        <authorList>
            <person name="Campanaro S."/>
            <person name="Treu L."/>
            <person name="Rodriguez-R L.M."/>
            <person name="Kovalovszki A."/>
            <person name="Ziels R.M."/>
            <person name="Maus I."/>
            <person name="Zhu X."/>
            <person name="Kougias P.G."/>
            <person name="Basile A."/>
            <person name="Luo G."/>
            <person name="Schluter A."/>
            <person name="Konstantinidis K.T."/>
            <person name="Angelidaki I."/>
        </authorList>
    </citation>
    <scope>NUCLEOTIDE SEQUENCE [LARGE SCALE GENOMIC DNA]</scope>
    <source>
        <strain evidence="2">AS27yjCOA_202</strain>
    </source>
</reference>
<comment type="caution">
    <text evidence="2">The sequence shown here is derived from an EMBL/GenBank/DDBJ whole genome shotgun (WGS) entry which is preliminary data.</text>
</comment>
<proteinExistence type="predicted"/>
<evidence type="ECO:0000256" key="1">
    <source>
        <dbReference type="SAM" id="Phobius"/>
    </source>
</evidence>
<sequence length="79" mass="8665">MEEISSSLLVLLASPLFRAVCLSVAFYVFFDLMVKTTPMEGKGFSPGGKEEALNSIFSLLMGVTGILFTVNLIFAIFFF</sequence>
<gene>
    <name evidence="2" type="ORF">GYA37_03685</name>
</gene>
<protein>
    <recommendedName>
        <fullName evidence="4">DUF350 domain-containing protein</fullName>
    </recommendedName>
</protein>
<dbReference type="AlphaFoldDB" id="A0A7X9E7G3"/>
<evidence type="ECO:0000313" key="3">
    <source>
        <dbReference type="Proteomes" id="UP000590542"/>
    </source>
</evidence>
<keyword evidence="1" id="KW-1133">Transmembrane helix</keyword>
<feature type="transmembrane region" description="Helical" evidence="1">
    <location>
        <begin position="56"/>
        <end position="78"/>
    </location>
</feature>